<sequence>MESKMKVVTAKEMKELDKLASEEYGVAGLLLMDQASKIVAEAVLEILPEDNQKAVVFCGKGNNGGDGFGAARWLETFGVKTKVYLLGAAKDELVGDAAAELQMLQKAGVKVETWQMMTIFF</sequence>
<comment type="caution">
    <text evidence="2">The sequence shown here is derived from an EMBL/GenBank/DDBJ whole genome shotgun (WGS) entry which is preliminary data.</text>
</comment>
<dbReference type="InterPro" id="IPR036652">
    <property type="entry name" value="YjeF_N_dom_sf"/>
</dbReference>
<evidence type="ECO:0000259" key="1">
    <source>
        <dbReference type="PROSITE" id="PS51385"/>
    </source>
</evidence>
<dbReference type="Pfam" id="PF03853">
    <property type="entry name" value="YjeF_N"/>
    <property type="match status" value="1"/>
</dbReference>
<dbReference type="InterPro" id="IPR004443">
    <property type="entry name" value="YjeF_N_dom"/>
</dbReference>
<dbReference type="Gene3D" id="3.40.50.10260">
    <property type="entry name" value="YjeF N-terminal domain"/>
    <property type="match status" value="1"/>
</dbReference>
<dbReference type="PROSITE" id="PS51385">
    <property type="entry name" value="YJEF_N"/>
    <property type="match status" value="1"/>
</dbReference>
<feature type="domain" description="YjeF N-terminal" evidence="1">
    <location>
        <begin position="13"/>
        <end position="121"/>
    </location>
</feature>
<proteinExistence type="predicted"/>
<dbReference type="AlphaFoldDB" id="J9GEN6"/>
<evidence type="ECO:0000313" key="2">
    <source>
        <dbReference type="EMBL" id="EJX00243.1"/>
    </source>
</evidence>
<protein>
    <submittedName>
        <fullName evidence="2">Protein containing YjeF-related protein</fullName>
    </submittedName>
</protein>
<organism evidence="2">
    <name type="scientific">gut metagenome</name>
    <dbReference type="NCBI Taxonomy" id="749906"/>
    <lineage>
        <taxon>unclassified sequences</taxon>
        <taxon>metagenomes</taxon>
        <taxon>organismal metagenomes</taxon>
    </lineage>
</organism>
<accession>J9GEN6</accession>
<dbReference type="EMBL" id="AMCI01003461">
    <property type="protein sequence ID" value="EJX00243.1"/>
    <property type="molecule type" value="Genomic_DNA"/>
</dbReference>
<gene>
    <name evidence="2" type="ORF">EVA_11652</name>
</gene>
<dbReference type="SUPFAM" id="SSF64153">
    <property type="entry name" value="YjeF N-terminal domain-like"/>
    <property type="match status" value="1"/>
</dbReference>
<reference evidence="2" key="1">
    <citation type="journal article" date="2012" name="PLoS ONE">
        <title>Gene sets for utilization of primary and secondary nutrition supplies in the distal gut of endangered iberian lynx.</title>
        <authorList>
            <person name="Alcaide M."/>
            <person name="Messina E."/>
            <person name="Richter M."/>
            <person name="Bargiela R."/>
            <person name="Peplies J."/>
            <person name="Huws S.A."/>
            <person name="Newbold C.J."/>
            <person name="Golyshin P.N."/>
            <person name="Simon M.A."/>
            <person name="Lopez G."/>
            <person name="Yakimov M.M."/>
            <person name="Ferrer M."/>
        </authorList>
    </citation>
    <scope>NUCLEOTIDE SEQUENCE</scope>
</reference>
<name>J9GEN6_9ZZZZ</name>